<feature type="region of interest" description="Disordered" evidence="1">
    <location>
        <begin position="673"/>
        <end position="717"/>
    </location>
</feature>
<evidence type="ECO:0000256" key="1">
    <source>
        <dbReference type="SAM" id="MobiDB-lite"/>
    </source>
</evidence>
<feature type="compositionally biased region" description="Acidic residues" evidence="1">
    <location>
        <begin position="259"/>
        <end position="268"/>
    </location>
</feature>
<feature type="region of interest" description="Disordered" evidence="1">
    <location>
        <begin position="202"/>
        <end position="321"/>
    </location>
</feature>
<evidence type="ECO:0000313" key="3">
    <source>
        <dbReference type="Proteomes" id="UP000612055"/>
    </source>
</evidence>
<dbReference type="PANTHER" id="PTHR13271:SF145">
    <property type="entry name" value="SET DOMAIN-CONTAINING PROTEIN"/>
    <property type="match status" value="1"/>
</dbReference>
<dbReference type="Proteomes" id="UP000612055">
    <property type="component" value="Unassembled WGS sequence"/>
</dbReference>
<dbReference type="EMBL" id="JAEHOE010000005">
    <property type="protein sequence ID" value="KAG2499786.1"/>
    <property type="molecule type" value="Genomic_DNA"/>
</dbReference>
<feature type="region of interest" description="Disordered" evidence="1">
    <location>
        <begin position="496"/>
        <end position="653"/>
    </location>
</feature>
<protein>
    <recommendedName>
        <fullName evidence="4">SET domain-containing protein</fullName>
    </recommendedName>
</protein>
<dbReference type="CDD" id="cd10527">
    <property type="entry name" value="SET_LSMT"/>
    <property type="match status" value="1"/>
</dbReference>
<feature type="compositionally biased region" description="Pro residues" evidence="1">
    <location>
        <begin position="286"/>
        <end position="298"/>
    </location>
</feature>
<feature type="compositionally biased region" description="Low complexity" evidence="1">
    <location>
        <begin position="498"/>
        <end position="516"/>
    </location>
</feature>
<sequence length="763" mass="77630">MSASGDDQPAADAPWDIIAVTDVPEARVLATIPRSTVLSARNSGLADVLRAERLGGGLALVAGVMYEAARGPQSKWYGYLASLPYREFVPAFWGDVQLRRLRGTDIEEKAPADREAMAADFAAHLAPLLQRYPARLGPLREGWTLDAFMRAASWVASRAFYVDEAHGDALVPLADVFNHKAARVDLRGGGWAEGFVVAEHADARKRQRSALGRRGSGEGSEDGEEGEEEGSEEEGEGEEEAASGSGSGGDGEGSSSSSDDGEESEEGDPADRPPLDRDPGDDGESPWPPPPPPPPAPEQQPSEARPGAAAGAAEAGAGEAGAAEARGAGLRGRWRLLAAEAEARGGPNLHLDIGICAVERGGVEVLDIVAAQPLARGREVFNTYGEHGNAELVNKYGFALPYNPFDELLLSKASLRAAMEAVWGRKGAQRRAKFLEEHSELLAEDEEPLLLLPPRHASTALFAALRAAGAADGELGGWASLEDALEPLRALHRRERGANGAAPGGDAAAAAGAKGAAAKEEDDAGASGGGGGKRKHGAGGAPAAKRGKGGGAGRAVAKEEEEEEEEGSDGDSEGEEEDDDLPEDVEIQPPSPSKAGSKPGSQPSDPTPQGKVKAPGKGGAKAQAKGKGKGKAAGAAEGGDGAEAAAAEDPVLWTDGMRRVLSRMVAARLAAYPPSEDSEGAEVAPAGAAAAAAKGKGKGAEGKGEAGAGAKGSQGGKVVGGEGAGGGGCTAAEAEVALRCAAVLREGEQRLLRSVAELLGGST</sequence>
<proteinExistence type="predicted"/>
<dbReference type="GO" id="GO:0016279">
    <property type="term" value="F:protein-lysine N-methyltransferase activity"/>
    <property type="evidence" value="ECO:0007669"/>
    <property type="project" value="TreeGrafter"/>
</dbReference>
<dbReference type="Gene3D" id="3.90.1410.10">
    <property type="entry name" value="set domain protein methyltransferase, domain 1"/>
    <property type="match status" value="2"/>
</dbReference>
<comment type="caution">
    <text evidence="2">The sequence shown here is derived from an EMBL/GenBank/DDBJ whole genome shotgun (WGS) entry which is preliminary data.</text>
</comment>
<feature type="compositionally biased region" description="Gly residues" evidence="1">
    <location>
        <begin position="705"/>
        <end position="717"/>
    </location>
</feature>
<feature type="compositionally biased region" description="Acidic residues" evidence="1">
    <location>
        <begin position="219"/>
        <end position="241"/>
    </location>
</feature>
<feature type="compositionally biased region" description="Low complexity" evidence="1">
    <location>
        <begin position="593"/>
        <end position="623"/>
    </location>
</feature>
<name>A0A835YBY2_9CHLO</name>
<gene>
    <name evidence="2" type="ORF">HYH03_002083</name>
</gene>
<keyword evidence="3" id="KW-1185">Reference proteome</keyword>
<dbReference type="PANTHER" id="PTHR13271">
    <property type="entry name" value="UNCHARACTERIZED PUTATIVE METHYLTRANSFERASE"/>
    <property type="match status" value="1"/>
</dbReference>
<dbReference type="OrthoDB" id="550472at2759"/>
<dbReference type="InterPro" id="IPR050600">
    <property type="entry name" value="SETD3_SETD6_MTase"/>
</dbReference>
<feature type="compositionally biased region" description="Low complexity" evidence="1">
    <location>
        <begin position="299"/>
        <end position="321"/>
    </location>
</feature>
<organism evidence="2 3">
    <name type="scientific">Edaphochlamys debaryana</name>
    <dbReference type="NCBI Taxonomy" id="47281"/>
    <lineage>
        <taxon>Eukaryota</taxon>
        <taxon>Viridiplantae</taxon>
        <taxon>Chlorophyta</taxon>
        <taxon>core chlorophytes</taxon>
        <taxon>Chlorophyceae</taxon>
        <taxon>CS clade</taxon>
        <taxon>Chlamydomonadales</taxon>
        <taxon>Chlamydomonadales incertae sedis</taxon>
        <taxon>Edaphochlamys</taxon>
    </lineage>
</organism>
<evidence type="ECO:0000313" key="2">
    <source>
        <dbReference type="EMBL" id="KAG2499786.1"/>
    </source>
</evidence>
<accession>A0A835YBY2</accession>
<dbReference type="AlphaFoldDB" id="A0A835YBY2"/>
<feature type="compositionally biased region" description="Basic and acidic residues" evidence="1">
    <location>
        <begin position="269"/>
        <end position="280"/>
    </location>
</feature>
<evidence type="ECO:0008006" key="4">
    <source>
        <dbReference type="Google" id="ProtNLM"/>
    </source>
</evidence>
<dbReference type="SUPFAM" id="SSF82199">
    <property type="entry name" value="SET domain"/>
    <property type="match status" value="2"/>
</dbReference>
<dbReference type="InterPro" id="IPR046341">
    <property type="entry name" value="SET_dom_sf"/>
</dbReference>
<reference evidence="2" key="1">
    <citation type="journal article" date="2020" name="bioRxiv">
        <title>Comparative genomics of Chlamydomonas.</title>
        <authorList>
            <person name="Craig R.J."/>
            <person name="Hasan A.R."/>
            <person name="Ness R.W."/>
            <person name="Keightley P.D."/>
        </authorList>
    </citation>
    <scope>NUCLEOTIDE SEQUENCE</scope>
    <source>
        <strain evidence="2">CCAP 11/70</strain>
    </source>
</reference>
<feature type="compositionally biased region" description="Low complexity" evidence="1">
    <location>
        <begin position="681"/>
        <end position="694"/>
    </location>
</feature>
<feature type="compositionally biased region" description="Acidic residues" evidence="1">
    <location>
        <begin position="559"/>
        <end position="586"/>
    </location>
</feature>